<proteinExistence type="predicted"/>
<dbReference type="AlphaFoldDB" id="A0A4S8HF24"/>
<accession>A0A4S8HF24</accession>
<feature type="chain" id="PRO_5020420061" description="Lipoprotein" evidence="1">
    <location>
        <begin position="19"/>
        <end position="170"/>
    </location>
</feature>
<dbReference type="OrthoDB" id="678361at2"/>
<evidence type="ECO:0000313" key="2">
    <source>
        <dbReference type="EMBL" id="THU33415.1"/>
    </source>
</evidence>
<organism evidence="2 3">
    <name type="scientific">Niastella caeni</name>
    <dbReference type="NCBI Taxonomy" id="2569763"/>
    <lineage>
        <taxon>Bacteria</taxon>
        <taxon>Pseudomonadati</taxon>
        <taxon>Bacteroidota</taxon>
        <taxon>Chitinophagia</taxon>
        <taxon>Chitinophagales</taxon>
        <taxon>Chitinophagaceae</taxon>
        <taxon>Niastella</taxon>
    </lineage>
</organism>
<dbReference type="Proteomes" id="UP000306918">
    <property type="component" value="Unassembled WGS sequence"/>
</dbReference>
<keyword evidence="3" id="KW-1185">Reference proteome</keyword>
<gene>
    <name evidence="2" type="ORF">FAM09_25015</name>
</gene>
<evidence type="ECO:0000313" key="3">
    <source>
        <dbReference type="Proteomes" id="UP000306918"/>
    </source>
</evidence>
<protein>
    <recommendedName>
        <fullName evidence="4">Lipoprotein</fullName>
    </recommendedName>
</protein>
<evidence type="ECO:0000256" key="1">
    <source>
        <dbReference type="SAM" id="SignalP"/>
    </source>
</evidence>
<reference evidence="2 3" key="1">
    <citation type="submission" date="2019-04" db="EMBL/GenBank/DDBJ databases">
        <title>Niastella caeni sp. nov., isolated from activated sludge.</title>
        <authorList>
            <person name="Sheng M."/>
        </authorList>
    </citation>
    <scope>NUCLEOTIDE SEQUENCE [LARGE SCALE GENOMIC DNA]</scope>
    <source>
        <strain evidence="2 3">HX-2-15</strain>
    </source>
</reference>
<name>A0A4S8HF24_9BACT</name>
<evidence type="ECO:0008006" key="4">
    <source>
        <dbReference type="Google" id="ProtNLM"/>
    </source>
</evidence>
<sequence length="170" mass="18601">MKKLVLPLLALLVLTNCAGNDSASEDTPKASTAKTKTSNTKKAKAAAANPSGFKLDFIKSIPGSIDGCGEFFTYDTCKLTEEKYIFLSDMGDMAIIRIKGKDITLKKNTRESKQLNAISSVEVYYAVGYKVVLRKKEVKVADEFYEYSGTLQITGKKIKTTFKVRGEGGC</sequence>
<keyword evidence="1" id="KW-0732">Signal</keyword>
<comment type="caution">
    <text evidence="2">The sequence shown here is derived from an EMBL/GenBank/DDBJ whole genome shotgun (WGS) entry which is preliminary data.</text>
</comment>
<dbReference type="RefSeq" id="WP_136579905.1">
    <property type="nucleotide sequence ID" value="NZ_STFF01000009.1"/>
</dbReference>
<dbReference type="EMBL" id="STFF01000009">
    <property type="protein sequence ID" value="THU33415.1"/>
    <property type="molecule type" value="Genomic_DNA"/>
</dbReference>
<feature type="signal peptide" evidence="1">
    <location>
        <begin position="1"/>
        <end position="18"/>
    </location>
</feature>